<dbReference type="PANTHER" id="PTHR48090:SF7">
    <property type="entry name" value="RFBJ PROTEIN"/>
    <property type="match status" value="1"/>
</dbReference>
<keyword evidence="3" id="KW-0808">Transferase</keyword>
<comment type="similarity">
    <text evidence="1">Belongs to the glycosyltransferase 2 family.</text>
</comment>
<comment type="caution">
    <text evidence="3">The sequence shown here is derived from an EMBL/GenBank/DDBJ whole genome shotgun (WGS) entry which is preliminary data.</text>
</comment>
<dbReference type="GO" id="GO:0016740">
    <property type="term" value="F:transferase activity"/>
    <property type="evidence" value="ECO:0007669"/>
    <property type="project" value="UniProtKB-KW"/>
</dbReference>
<evidence type="ECO:0000259" key="2">
    <source>
        <dbReference type="Pfam" id="PF00535"/>
    </source>
</evidence>
<dbReference type="Pfam" id="PF00535">
    <property type="entry name" value="Glycos_transf_2"/>
    <property type="match status" value="1"/>
</dbReference>
<organism evidence="3 4">
    <name type="scientific">Candidatus Lumbricidiphila eiseniae</name>
    <dbReference type="NCBI Taxonomy" id="1969409"/>
    <lineage>
        <taxon>Bacteria</taxon>
        <taxon>Bacillati</taxon>
        <taxon>Actinomycetota</taxon>
        <taxon>Actinomycetes</taxon>
        <taxon>Micrococcales</taxon>
        <taxon>Microbacteriaceae</taxon>
        <taxon>Candidatus Lumbricidiphila</taxon>
    </lineage>
</organism>
<evidence type="ECO:0000313" key="3">
    <source>
        <dbReference type="EMBL" id="PDQ36398.1"/>
    </source>
</evidence>
<gene>
    <name evidence="3" type="ORF">B5766_00815</name>
</gene>
<feature type="domain" description="Glycosyltransferase 2-like" evidence="2">
    <location>
        <begin position="7"/>
        <end position="156"/>
    </location>
</feature>
<dbReference type="InterPro" id="IPR001173">
    <property type="entry name" value="Glyco_trans_2-like"/>
</dbReference>
<accession>A0A2A6FUR8</accession>
<evidence type="ECO:0000256" key="1">
    <source>
        <dbReference type="ARBA" id="ARBA00006739"/>
    </source>
</evidence>
<dbReference type="SUPFAM" id="SSF53448">
    <property type="entry name" value="Nucleotide-diphospho-sugar transferases"/>
    <property type="match status" value="1"/>
</dbReference>
<dbReference type="Proteomes" id="UP000219994">
    <property type="component" value="Unassembled WGS sequence"/>
</dbReference>
<dbReference type="InterPro" id="IPR029044">
    <property type="entry name" value="Nucleotide-diphossugar_trans"/>
</dbReference>
<reference evidence="4" key="1">
    <citation type="submission" date="2017-03" db="EMBL/GenBank/DDBJ databases">
        <authorList>
            <person name="Lund M.B."/>
        </authorList>
    </citation>
    <scope>NUCLEOTIDE SEQUENCE [LARGE SCALE GENOMIC DNA]</scope>
</reference>
<dbReference type="EMBL" id="NAEP01000015">
    <property type="protein sequence ID" value="PDQ36398.1"/>
    <property type="molecule type" value="Genomic_DNA"/>
</dbReference>
<dbReference type="InterPro" id="IPR050256">
    <property type="entry name" value="Glycosyltransferase_2"/>
</dbReference>
<proteinExistence type="inferred from homology"/>
<protein>
    <submittedName>
        <fullName evidence="3">Glycosyl transferase family 2</fullName>
    </submittedName>
</protein>
<dbReference type="CDD" id="cd04179">
    <property type="entry name" value="DPM_DPG-synthase_like"/>
    <property type="match status" value="1"/>
</dbReference>
<sequence length="240" mass="25705">MLAQTLVVVPAFNEEATVGSVVHEIFANLQGVTCLVVDDGSADDTASRAREAGATVAVLPFNLGVGGAMRLGFKYGVRGGYRYVVQIDADGQHDPRQVMAMLAALDGADVVIGARFAGEGDYYVRGPRKWAMAFLSVTLSRTTRTKLTDTTSGFRACGPKAVQLFSEEYPAEYLGDTVEALVIATRHGCTVRQVPVAMRPRAGGQPSHNPWKAAVYLARAVVALFFALARPSRARTARNQ</sequence>
<name>A0A2A6FUR8_9MICO</name>
<dbReference type="PANTHER" id="PTHR48090">
    <property type="entry name" value="UNDECAPRENYL-PHOSPHATE 4-DEOXY-4-FORMAMIDO-L-ARABINOSE TRANSFERASE-RELATED"/>
    <property type="match status" value="1"/>
</dbReference>
<evidence type="ECO:0000313" key="4">
    <source>
        <dbReference type="Proteomes" id="UP000219994"/>
    </source>
</evidence>
<dbReference type="Gene3D" id="3.90.550.10">
    <property type="entry name" value="Spore Coat Polysaccharide Biosynthesis Protein SpsA, Chain A"/>
    <property type="match status" value="1"/>
</dbReference>
<dbReference type="AlphaFoldDB" id="A0A2A6FUR8"/>